<organism evidence="5 6">
    <name type="scientific">Jannaschia pohangensis</name>
    <dbReference type="NCBI Taxonomy" id="390807"/>
    <lineage>
        <taxon>Bacteria</taxon>
        <taxon>Pseudomonadati</taxon>
        <taxon>Pseudomonadota</taxon>
        <taxon>Alphaproteobacteria</taxon>
        <taxon>Rhodobacterales</taxon>
        <taxon>Roseobacteraceae</taxon>
        <taxon>Jannaschia</taxon>
    </lineage>
</organism>
<evidence type="ECO:0000256" key="3">
    <source>
        <dbReference type="ARBA" id="ARBA00022840"/>
    </source>
</evidence>
<evidence type="ECO:0000259" key="4">
    <source>
        <dbReference type="PROSITE" id="PS50893"/>
    </source>
</evidence>
<feature type="domain" description="ABC transporter" evidence="4">
    <location>
        <begin position="2"/>
        <end position="248"/>
    </location>
</feature>
<dbReference type="PANTHER" id="PTHR43204">
    <property type="entry name" value="ABC TRANSPORTER I FAMILY MEMBER 6, CHLOROPLASTIC"/>
    <property type="match status" value="1"/>
</dbReference>
<dbReference type="GO" id="GO:0016887">
    <property type="term" value="F:ATP hydrolysis activity"/>
    <property type="evidence" value="ECO:0007669"/>
    <property type="project" value="InterPro"/>
</dbReference>
<dbReference type="Pfam" id="PF00005">
    <property type="entry name" value="ABC_tran"/>
    <property type="match status" value="1"/>
</dbReference>
<dbReference type="InterPro" id="IPR010230">
    <property type="entry name" value="FeS-cluster_ATPase_SufC"/>
</dbReference>
<protein>
    <submittedName>
        <fullName evidence="5">Fe-S cluster assembly ATP-binding protein</fullName>
    </submittedName>
</protein>
<dbReference type="PROSITE" id="PS50893">
    <property type="entry name" value="ABC_TRANSPORTER_2"/>
    <property type="match status" value="1"/>
</dbReference>
<dbReference type="STRING" id="390807.SAMN04488095_0150"/>
<dbReference type="PROSITE" id="PS00211">
    <property type="entry name" value="ABC_TRANSPORTER_1"/>
    <property type="match status" value="1"/>
</dbReference>
<dbReference type="AlphaFoldDB" id="A0A1I3GDV7"/>
<dbReference type="PANTHER" id="PTHR43204:SF1">
    <property type="entry name" value="ABC TRANSPORTER I FAMILY MEMBER 6, CHLOROPLASTIC"/>
    <property type="match status" value="1"/>
</dbReference>
<evidence type="ECO:0000313" key="6">
    <source>
        <dbReference type="Proteomes" id="UP000199110"/>
    </source>
</evidence>
<keyword evidence="6" id="KW-1185">Reference proteome</keyword>
<reference evidence="5 6" key="1">
    <citation type="submission" date="2016-10" db="EMBL/GenBank/DDBJ databases">
        <authorList>
            <person name="de Groot N.N."/>
        </authorList>
    </citation>
    <scope>NUCLEOTIDE SEQUENCE [LARGE SCALE GENOMIC DNA]</scope>
    <source>
        <strain evidence="5 6">DSM 19073</strain>
    </source>
</reference>
<dbReference type="GO" id="GO:0005524">
    <property type="term" value="F:ATP binding"/>
    <property type="evidence" value="ECO:0007669"/>
    <property type="project" value="UniProtKB-KW"/>
</dbReference>
<evidence type="ECO:0000256" key="2">
    <source>
        <dbReference type="ARBA" id="ARBA00022741"/>
    </source>
</evidence>
<sequence length="251" mass="27388">MLKIKDLHVKLEDEDKQILKGIDLEVPAGEVHAIMGPNGSGKSTLSYVLSGRDGYEVTEGTAHLGEHDLLDMEPEERAAAGLFLAFQYPVEIPGVGNMTFLRTAVNAQRKARGEEELSAGDFLKIVRAKAKDLKIDAEMLKRPVNVGFSGGEKKRNEILQMAMLEPKMCILDETDSGLDVDAMKLVSDGVNALRSPDRGFLVITHYQRLLDHIKPDVVHIMADGRIIKSGGPELALEVETNGYADLLEGAA</sequence>
<comment type="similarity">
    <text evidence="1">Belongs to the ABC transporter superfamily. Ycf16 family.</text>
</comment>
<dbReference type="EMBL" id="FORA01000001">
    <property type="protein sequence ID" value="SFI21422.1"/>
    <property type="molecule type" value="Genomic_DNA"/>
</dbReference>
<dbReference type="RefSeq" id="WP_092775909.1">
    <property type="nucleotide sequence ID" value="NZ_FORA01000001.1"/>
</dbReference>
<keyword evidence="2" id="KW-0547">Nucleotide-binding</keyword>
<dbReference type="OrthoDB" id="9806149at2"/>
<keyword evidence="3 5" id="KW-0067">ATP-binding</keyword>
<dbReference type="InterPro" id="IPR027417">
    <property type="entry name" value="P-loop_NTPase"/>
</dbReference>
<dbReference type="InterPro" id="IPR003439">
    <property type="entry name" value="ABC_transporter-like_ATP-bd"/>
</dbReference>
<accession>A0A1I3GDV7</accession>
<proteinExistence type="inferred from homology"/>
<dbReference type="InterPro" id="IPR017871">
    <property type="entry name" value="ABC_transporter-like_CS"/>
</dbReference>
<evidence type="ECO:0000313" key="5">
    <source>
        <dbReference type="EMBL" id="SFI21422.1"/>
    </source>
</evidence>
<dbReference type="SUPFAM" id="SSF52540">
    <property type="entry name" value="P-loop containing nucleoside triphosphate hydrolases"/>
    <property type="match status" value="1"/>
</dbReference>
<dbReference type="NCBIfam" id="TIGR01978">
    <property type="entry name" value="sufC"/>
    <property type="match status" value="1"/>
</dbReference>
<evidence type="ECO:0000256" key="1">
    <source>
        <dbReference type="ARBA" id="ARBA00006216"/>
    </source>
</evidence>
<dbReference type="SMART" id="SM00382">
    <property type="entry name" value="AAA"/>
    <property type="match status" value="1"/>
</dbReference>
<dbReference type="Gene3D" id="3.40.50.300">
    <property type="entry name" value="P-loop containing nucleotide triphosphate hydrolases"/>
    <property type="match status" value="1"/>
</dbReference>
<dbReference type="Proteomes" id="UP000199110">
    <property type="component" value="Unassembled WGS sequence"/>
</dbReference>
<dbReference type="InterPro" id="IPR003593">
    <property type="entry name" value="AAA+_ATPase"/>
</dbReference>
<dbReference type="CDD" id="cd03217">
    <property type="entry name" value="ABC_FeS_Assembly"/>
    <property type="match status" value="1"/>
</dbReference>
<name>A0A1I3GDV7_9RHOB</name>
<gene>
    <name evidence="5" type="ORF">SAMN04488095_0150</name>
</gene>